<name>A0ACB8SP87_9AGAM</name>
<evidence type="ECO:0000313" key="2">
    <source>
        <dbReference type="Proteomes" id="UP000814140"/>
    </source>
</evidence>
<reference evidence="1" key="1">
    <citation type="submission" date="2021-03" db="EMBL/GenBank/DDBJ databases">
        <authorList>
            <consortium name="DOE Joint Genome Institute"/>
            <person name="Ahrendt S."/>
            <person name="Looney B.P."/>
            <person name="Miyauchi S."/>
            <person name="Morin E."/>
            <person name="Drula E."/>
            <person name="Courty P.E."/>
            <person name="Chicoki N."/>
            <person name="Fauchery L."/>
            <person name="Kohler A."/>
            <person name="Kuo A."/>
            <person name="Labutti K."/>
            <person name="Pangilinan J."/>
            <person name="Lipzen A."/>
            <person name="Riley R."/>
            <person name="Andreopoulos W."/>
            <person name="He G."/>
            <person name="Johnson J."/>
            <person name="Barry K.W."/>
            <person name="Grigoriev I.V."/>
            <person name="Nagy L."/>
            <person name="Hibbett D."/>
            <person name="Henrissat B."/>
            <person name="Matheny P.B."/>
            <person name="Labbe J."/>
            <person name="Martin F."/>
        </authorList>
    </citation>
    <scope>NUCLEOTIDE SEQUENCE</scope>
    <source>
        <strain evidence="1">HHB10654</strain>
    </source>
</reference>
<gene>
    <name evidence="1" type="ORF">BV25DRAFT_1919499</name>
</gene>
<accession>A0ACB8SP87</accession>
<comment type="caution">
    <text evidence="1">The sequence shown here is derived from an EMBL/GenBank/DDBJ whole genome shotgun (WGS) entry which is preliminary data.</text>
</comment>
<protein>
    <submittedName>
        <fullName evidence="1">Uncharacterized protein</fullName>
    </submittedName>
</protein>
<dbReference type="Proteomes" id="UP000814140">
    <property type="component" value="Unassembled WGS sequence"/>
</dbReference>
<keyword evidence="2" id="KW-1185">Reference proteome</keyword>
<sequence>MYWTRRTRSAKEYSPYLAVPAGANFNLEAALSASILVDDSQALANEAAAAAGGLDTPADPEPLNGERPSFANAPTAPSGPSNCSDSAPSKKRRGSSAGPAKKRRAAATCTASLPATGKSTRNVPFLTK</sequence>
<proteinExistence type="predicted"/>
<organism evidence="1 2">
    <name type="scientific">Artomyces pyxidatus</name>
    <dbReference type="NCBI Taxonomy" id="48021"/>
    <lineage>
        <taxon>Eukaryota</taxon>
        <taxon>Fungi</taxon>
        <taxon>Dikarya</taxon>
        <taxon>Basidiomycota</taxon>
        <taxon>Agaricomycotina</taxon>
        <taxon>Agaricomycetes</taxon>
        <taxon>Russulales</taxon>
        <taxon>Auriscalpiaceae</taxon>
        <taxon>Artomyces</taxon>
    </lineage>
</organism>
<evidence type="ECO:0000313" key="1">
    <source>
        <dbReference type="EMBL" id="KAI0058303.1"/>
    </source>
</evidence>
<reference evidence="1" key="2">
    <citation type="journal article" date="2022" name="New Phytol.">
        <title>Evolutionary transition to the ectomycorrhizal habit in the genomes of a hyperdiverse lineage of mushroom-forming fungi.</title>
        <authorList>
            <person name="Looney B."/>
            <person name="Miyauchi S."/>
            <person name="Morin E."/>
            <person name="Drula E."/>
            <person name="Courty P.E."/>
            <person name="Kohler A."/>
            <person name="Kuo A."/>
            <person name="LaButti K."/>
            <person name="Pangilinan J."/>
            <person name="Lipzen A."/>
            <person name="Riley R."/>
            <person name="Andreopoulos W."/>
            <person name="He G."/>
            <person name="Johnson J."/>
            <person name="Nolan M."/>
            <person name="Tritt A."/>
            <person name="Barry K.W."/>
            <person name="Grigoriev I.V."/>
            <person name="Nagy L.G."/>
            <person name="Hibbett D."/>
            <person name="Henrissat B."/>
            <person name="Matheny P.B."/>
            <person name="Labbe J."/>
            <person name="Martin F.M."/>
        </authorList>
    </citation>
    <scope>NUCLEOTIDE SEQUENCE</scope>
    <source>
        <strain evidence="1">HHB10654</strain>
    </source>
</reference>
<dbReference type="EMBL" id="MU277237">
    <property type="protein sequence ID" value="KAI0058303.1"/>
    <property type="molecule type" value="Genomic_DNA"/>
</dbReference>